<dbReference type="Gene3D" id="3.40.50.1170">
    <property type="entry name" value="L-asparaginase, N-terminal domain"/>
    <property type="match status" value="1"/>
</dbReference>
<dbReference type="SUPFAM" id="SSF53774">
    <property type="entry name" value="Glutaminase/Asparaginase"/>
    <property type="match status" value="1"/>
</dbReference>
<sequence length="332" mass="36551">MKNILLLTTGGTIACVETKDGLVPGLTGEWLIEKIPQIKTQCTITIKPILNIDSSNMYSEDWVIIANAIYEGLKKFDGIVVTHGTDTMAYTTSIISYMLKNVDKPVVFTGSQVPIDKDGSDGITNLLQGFQVALSELNKICLVFNGKIILGTRAFKIHSLDEDAFVSCNDSYLGRIKNGKVILEESYDPVKETTKIYSKICDKVFLLKLIPGIRPEIIDFIVNQGYKGVVVEAFGLGGIPSEYTNLLAKFKEITSKYRIPVIVVSQCVYDGANLNVYQVGVEAEKCGLISGRDMSTEAAVTKLMWALGQTEKYEDIEKIMNTNLCGEISKSN</sequence>
<dbReference type="PROSITE" id="PS51257">
    <property type="entry name" value="PROKAR_LIPOPROTEIN"/>
    <property type="match status" value="1"/>
</dbReference>
<evidence type="ECO:0000256" key="3">
    <source>
        <dbReference type="ARBA" id="ARBA00022801"/>
    </source>
</evidence>
<dbReference type="PANTHER" id="PTHR11707:SF28">
    <property type="entry name" value="60 KDA LYSOPHOSPHOLIPASE"/>
    <property type="match status" value="1"/>
</dbReference>
<evidence type="ECO:0000256" key="2">
    <source>
        <dbReference type="ARBA" id="ARBA00012920"/>
    </source>
</evidence>
<evidence type="ECO:0000256" key="4">
    <source>
        <dbReference type="ARBA" id="ARBA00049366"/>
    </source>
</evidence>
<dbReference type="SMART" id="SM00870">
    <property type="entry name" value="Asparaginase"/>
    <property type="match status" value="1"/>
</dbReference>
<dbReference type="EMBL" id="LRDH01000122">
    <property type="protein sequence ID" value="PPV13392.1"/>
    <property type="molecule type" value="Genomic_DNA"/>
</dbReference>
<comment type="caution">
    <text evidence="11">The sequence shown here is derived from an EMBL/GenBank/DDBJ whole genome shotgun (WGS) entry which is preliminary data.</text>
</comment>
<organism evidence="11 12">
    <name type="scientific">Clostridium butyricum</name>
    <dbReference type="NCBI Taxonomy" id="1492"/>
    <lineage>
        <taxon>Bacteria</taxon>
        <taxon>Bacillati</taxon>
        <taxon>Bacillota</taxon>
        <taxon>Clostridia</taxon>
        <taxon>Eubacteriales</taxon>
        <taxon>Clostridiaceae</taxon>
        <taxon>Clostridium</taxon>
    </lineage>
</organism>
<evidence type="ECO:0000313" key="11">
    <source>
        <dbReference type="EMBL" id="PPV13392.1"/>
    </source>
</evidence>
<dbReference type="Gene3D" id="3.40.50.40">
    <property type="match status" value="1"/>
</dbReference>
<gene>
    <name evidence="11" type="ORF">AWN73_16505</name>
</gene>
<dbReference type="AlphaFoldDB" id="A0A2S7F831"/>
<dbReference type="SFLD" id="SFLDS00057">
    <property type="entry name" value="Glutaminase/Asparaginase"/>
    <property type="match status" value="1"/>
</dbReference>
<feature type="binding site" evidence="6">
    <location>
        <position position="54"/>
    </location>
    <ligand>
        <name>substrate</name>
    </ligand>
</feature>
<dbReference type="CDD" id="cd08963">
    <property type="entry name" value="L-asparaginase_I"/>
    <property type="match status" value="1"/>
</dbReference>
<dbReference type="GO" id="GO:0006520">
    <property type="term" value="P:amino acid metabolic process"/>
    <property type="evidence" value="ECO:0007669"/>
    <property type="project" value="InterPro"/>
</dbReference>
<dbReference type="InterPro" id="IPR041725">
    <property type="entry name" value="L-asparaginase_I"/>
</dbReference>
<dbReference type="PIRSF" id="PIRSF500176">
    <property type="entry name" value="L_ASNase"/>
    <property type="match status" value="1"/>
</dbReference>
<dbReference type="InterPro" id="IPR020827">
    <property type="entry name" value="Asparaginase/glutaminase_AS1"/>
</dbReference>
<dbReference type="InterPro" id="IPR037152">
    <property type="entry name" value="L-asparaginase_N_sf"/>
</dbReference>
<dbReference type="InterPro" id="IPR006034">
    <property type="entry name" value="Asparaginase/glutaminase-like"/>
</dbReference>
<evidence type="ECO:0000256" key="6">
    <source>
        <dbReference type="PIRSR" id="PIRSR001220-2"/>
    </source>
</evidence>
<dbReference type="Proteomes" id="UP000238081">
    <property type="component" value="Unassembled WGS sequence"/>
</dbReference>
<feature type="active site" description="O-isoaspartyl threonine intermediate" evidence="5">
    <location>
        <position position="12"/>
    </location>
</feature>
<dbReference type="Pfam" id="PF17763">
    <property type="entry name" value="Asparaginase_C"/>
    <property type="match status" value="1"/>
</dbReference>
<reference evidence="11 12" key="1">
    <citation type="submission" date="2016-01" db="EMBL/GenBank/DDBJ databases">
        <title>Characterization of the Clostridium difficile lineages that are prevalent in Hong Kong and China.</title>
        <authorList>
            <person name="Kwok J.S.-L."/>
            <person name="Lam W.-Y."/>
            <person name="Ip M."/>
            <person name="Chan T.-F."/>
            <person name="Hawkey P.M."/>
            <person name="Tsui S.K.-W."/>
        </authorList>
    </citation>
    <scope>NUCLEOTIDE SEQUENCE [LARGE SCALE GENOMIC DNA]</scope>
    <source>
        <strain evidence="11 12">300064</strain>
    </source>
</reference>
<protein>
    <recommendedName>
        <fullName evidence="2">asparaginase</fullName>
        <ecNumber evidence="2">3.5.1.1</ecNumber>
    </recommendedName>
</protein>
<evidence type="ECO:0000256" key="5">
    <source>
        <dbReference type="PIRSR" id="PIRSR001220-1"/>
    </source>
</evidence>
<dbReference type="PROSITE" id="PS00917">
    <property type="entry name" value="ASN_GLN_ASE_2"/>
    <property type="match status" value="1"/>
</dbReference>
<proteinExistence type="inferred from homology"/>
<feature type="active site" evidence="8">
    <location>
        <position position="85"/>
    </location>
</feature>
<dbReference type="InterPro" id="IPR027474">
    <property type="entry name" value="L-asparaginase_N"/>
</dbReference>
<dbReference type="FunFam" id="3.40.50.1170:FF:000001">
    <property type="entry name" value="L-asparaginase 2"/>
    <property type="match status" value="1"/>
</dbReference>
<feature type="binding site" evidence="6">
    <location>
        <begin position="85"/>
        <end position="86"/>
    </location>
    <ligand>
        <name>substrate</name>
    </ligand>
</feature>
<dbReference type="EC" id="3.5.1.1" evidence="2"/>
<feature type="domain" description="L-asparaginase N-terminal" evidence="9">
    <location>
        <begin position="3"/>
        <end position="185"/>
    </location>
</feature>
<dbReference type="InterPro" id="IPR006033">
    <property type="entry name" value="AsnA_fam"/>
</dbReference>
<evidence type="ECO:0000256" key="8">
    <source>
        <dbReference type="PROSITE-ProRule" id="PRU10100"/>
    </source>
</evidence>
<dbReference type="InterPro" id="IPR036152">
    <property type="entry name" value="Asp/glu_Ase-like_sf"/>
</dbReference>
<comment type="catalytic activity">
    <reaction evidence="4">
        <text>L-asparagine + H2O = L-aspartate + NH4(+)</text>
        <dbReference type="Rhea" id="RHEA:21016"/>
        <dbReference type="ChEBI" id="CHEBI:15377"/>
        <dbReference type="ChEBI" id="CHEBI:28938"/>
        <dbReference type="ChEBI" id="CHEBI:29991"/>
        <dbReference type="ChEBI" id="CHEBI:58048"/>
        <dbReference type="EC" id="3.5.1.1"/>
    </reaction>
</comment>
<dbReference type="PROSITE" id="PS00144">
    <property type="entry name" value="ASN_GLN_ASE_1"/>
    <property type="match status" value="1"/>
</dbReference>
<name>A0A2S7F831_CLOBU</name>
<dbReference type="InterPro" id="IPR027473">
    <property type="entry name" value="L-asparaginase_C"/>
</dbReference>
<evidence type="ECO:0000259" key="10">
    <source>
        <dbReference type="Pfam" id="PF17763"/>
    </source>
</evidence>
<dbReference type="InterPro" id="IPR040919">
    <property type="entry name" value="Asparaginase_C"/>
</dbReference>
<dbReference type="PANTHER" id="PTHR11707">
    <property type="entry name" value="L-ASPARAGINASE"/>
    <property type="match status" value="1"/>
</dbReference>
<dbReference type="RefSeq" id="WP_027636744.1">
    <property type="nucleotide sequence ID" value="NZ_CANCWB010000008.1"/>
</dbReference>
<feature type="active site" evidence="7">
    <location>
        <position position="12"/>
    </location>
</feature>
<evidence type="ECO:0000256" key="1">
    <source>
        <dbReference type="ARBA" id="ARBA00010518"/>
    </source>
</evidence>
<evidence type="ECO:0000313" key="12">
    <source>
        <dbReference type="Proteomes" id="UP000238081"/>
    </source>
</evidence>
<feature type="domain" description="Asparaginase/glutaminase C-terminal" evidence="10">
    <location>
        <begin position="203"/>
        <end position="320"/>
    </location>
</feature>
<dbReference type="PROSITE" id="PS51732">
    <property type="entry name" value="ASN_GLN_ASE_3"/>
    <property type="match status" value="1"/>
</dbReference>
<evidence type="ECO:0000256" key="7">
    <source>
        <dbReference type="PROSITE-ProRule" id="PRU10099"/>
    </source>
</evidence>
<dbReference type="PRINTS" id="PR00139">
    <property type="entry name" value="ASNGLNASE"/>
</dbReference>
<dbReference type="InterPro" id="IPR027475">
    <property type="entry name" value="Asparaginase/glutaminase_AS2"/>
</dbReference>
<dbReference type="NCBIfam" id="TIGR00519">
    <property type="entry name" value="asnASE_I"/>
    <property type="match status" value="1"/>
</dbReference>
<comment type="similarity">
    <text evidence="1">Belongs to the asparaginase 1 family.</text>
</comment>
<dbReference type="GO" id="GO:0004067">
    <property type="term" value="F:asparaginase activity"/>
    <property type="evidence" value="ECO:0007669"/>
    <property type="project" value="UniProtKB-UniRule"/>
</dbReference>
<accession>A0A2S7F831</accession>
<keyword evidence="3" id="KW-0378">Hydrolase</keyword>
<dbReference type="Pfam" id="PF00710">
    <property type="entry name" value="Asparaginase"/>
    <property type="match status" value="1"/>
</dbReference>
<dbReference type="PIRSF" id="PIRSF001220">
    <property type="entry name" value="L-ASNase_gatD"/>
    <property type="match status" value="1"/>
</dbReference>
<evidence type="ECO:0000259" key="9">
    <source>
        <dbReference type="Pfam" id="PF00710"/>
    </source>
</evidence>